<accession>A0A3P7QU51</accession>
<evidence type="ECO:0000313" key="2">
    <source>
        <dbReference type="EMBL" id="VDN33069.1"/>
    </source>
</evidence>
<evidence type="ECO:0008006" key="4">
    <source>
        <dbReference type="Google" id="ProtNLM"/>
    </source>
</evidence>
<dbReference type="AlphaFoldDB" id="A0A3P7QU51"/>
<dbReference type="EMBL" id="UYRV01122067">
    <property type="protein sequence ID" value="VDN33069.1"/>
    <property type="molecule type" value="Genomic_DNA"/>
</dbReference>
<gene>
    <name evidence="2" type="ORF">CGOC_LOCUS12287</name>
</gene>
<feature type="signal peptide" evidence="1">
    <location>
        <begin position="1"/>
        <end position="17"/>
    </location>
</feature>
<feature type="chain" id="PRO_5018145744" description="Phlebovirus glycoprotein G2 fusion domain-containing protein" evidence="1">
    <location>
        <begin position="18"/>
        <end position="111"/>
    </location>
</feature>
<protein>
    <recommendedName>
        <fullName evidence="4">Phlebovirus glycoprotein G2 fusion domain-containing protein</fullName>
    </recommendedName>
</protein>
<evidence type="ECO:0000313" key="3">
    <source>
        <dbReference type="Proteomes" id="UP000271889"/>
    </source>
</evidence>
<evidence type="ECO:0000256" key="1">
    <source>
        <dbReference type="SAM" id="SignalP"/>
    </source>
</evidence>
<name>A0A3P7QU51_CYLGO</name>
<organism evidence="2 3">
    <name type="scientific">Cylicostephanus goldi</name>
    <name type="common">Nematode worm</name>
    <dbReference type="NCBI Taxonomy" id="71465"/>
    <lineage>
        <taxon>Eukaryota</taxon>
        <taxon>Metazoa</taxon>
        <taxon>Ecdysozoa</taxon>
        <taxon>Nematoda</taxon>
        <taxon>Chromadorea</taxon>
        <taxon>Rhabditida</taxon>
        <taxon>Rhabditina</taxon>
        <taxon>Rhabditomorpha</taxon>
        <taxon>Strongyloidea</taxon>
        <taxon>Strongylidae</taxon>
        <taxon>Cylicostephanus</taxon>
    </lineage>
</organism>
<proteinExistence type="predicted"/>
<reference evidence="2 3" key="1">
    <citation type="submission" date="2018-11" db="EMBL/GenBank/DDBJ databases">
        <authorList>
            <consortium name="Pathogen Informatics"/>
        </authorList>
    </citation>
    <scope>NUCLEOTIDE SEQUENCE [LARGE SCALE GENOMIC DNA]</scope>
</reference>
<dbReference type="Proteomes" id="UP000271889">
    <property type="component" value="Unassembled WGS sequence"/>
</dbReference>
<keyword evidence="1" id="KW-0732">Signal</keyword>
<keyword evidence="3" id="KW-1185">Reference proteome</keyword>
<sequence length="111" mass="12588">MITIILFYFCYIHYCTAQADSVDLSIPEDAVGRPQNLVPIRNESLNDPTRNLCFCNYAGDICDSNNTCIKHTFAACFHFMKEVNFSHFESSKSCANISFSLRIIQILSSMT</sequence>